<feature type="domain" description="F-box/LRR-repeat protein 15/At3g58940/PEG3-like LRR" evidence="2">
    <location>
        <begin position="68"/>
        <end position="138"/>
    </location>
</feature>
<gene>
    <name evidence="3" type="ORF">SETIT_2G049500v2</name>
</gene>
<protein>
    <recommendedName>
        <fullName evidence="2">F-box/LRR-repeat protein 15/At3g58940/PEG3-like LRR domain-containing protein</fullName>
    </recommendedName>
</protein>
<sequence>MTMEPPALSPPMTPCAPPRWRRVWAAAPLVLDDAVFRILDAHPGPFRCVRLTRVCNYAAVRGGDHLARDWFRVLAAKGVDDLVLVCRPWPISADLPANVLRVASLRRLYLGLWDDFAGSTKALRRGNVVFPSLLELGLPSRPERPWQRGAVPGGAGDEVGDPGHGAPRRAVLGPHLLVELGIGGRGG</sequence>
<dbReference type="Pfam" id="PF24758">
    <property type="entry name" value="LRR_At5g56370"/>
    <property type="match status" value="1"/>
</dbReference>
<reference evidence="3" key="2">
    <citation type="submission" date="2015-07" db="EMBL/GenBank/DDBJ databases">
        <authorList>
            <person name="Noorani M."/>
        </authorList>
    </citation>
    <scope>NUCLEOTIDE SEQUENCE</scope>
    <source>
        <strain evidence="3">Yugu1</strain>
    </source>
</reference>
<dbReference type="EMBL" id="CM003529">
    <property type="protein sequence ID" value="RCV09689.1"/>
    <property type="molecule type" value="Genomic_DNA"/>
</dbReference>
<dbReference type="InterPro" id="IPR055411">
    <property type="entry name" value="LRR_FXL15/At3g58940/PEG3-like"/>
</dbReference>
<organism evidence="3">
    <name type="scientific">Setaria italica</name>
    <name type="common">Foxtail millet</name>
    <name type="synonym">Panicum italicum</name>
    <dbReference type="NCBI Taxonomy" id="4555"/>
    <lineage>
        <taxon>Eukaryota</taxon>
        <taxon>Viridiplantae</taxon>
        <taxon>Streptophyta</taxon>
        <taxon>Embryophyta</taxon>
        <taxon>Tracheophyta</taxon>
        <taxon>Spermatophyta</taxon>
        <taxon>Magnoliopsida</taxon>
        <taxon>Liliopsida</taxon>
        <taxon>Poales</taxon>
        <taxon>Poaceae</taxon>
        <taxon>PACMAD clade</taxon>
        <taxon>Panicoideae</taxon>
        <taxon>Panicodae</taxon>
        <taxon>Paniceae</taxon>
        <taxon>Cenchrinae</taxon>
        <taxon>Setaria</taxon>
    </lineage>
</organism>
<evidence type="ECO:0000313" key="3">
    <source>
        <dbReference type="EMBL" id="RCV09689.1"/>
    </source>
</evidence>
<accession>A0A368PVM5</accession>
<dbReference type="AlphaFoldDB" id="A0A368PVM5"/>
<evidence type="ECO:0000256" key="1">
    <source>
        <dbReference type="SAM" id="MobiDB-lite"/>
    </source>
</evidence>
<evidence type="ECO:0000259" key="2">
    <source>
        <dbReference type="Pfam" id="PF24758"/>
    </source>
</evidence>
<dbReference type="OrthoDB" id="10616731at2759"/>
<proteinExistence type="predicted"/>
<name>A0A368PVM5_SETIT</name>
<feature type="region of interest" description="Disordered" evidence="1">
    <location>
        <begin position="144"/>
        <end position="169"/>
    </location>
</feature>
<reference evidence="3" key="1">
    <citation type="journal article" date="2012" name="Nat. Biotechnol.">
        <title>Reference genome sequence of the model plant Setaria.</title>
        <authorList>
            <person name="Bennetzen J.L."/>
            <person name="Schmutz J."/>
            <person name="Wang H."/>
            <person name="Percifield R."/>
            <person name="Hawkins J."/>
            <person name="Pontaroli A.C."/>
            <person name="Estep M."/>
            <person name="Feng L."/>
            <person name="Vaughn J.N."/>
            <person name="Grimwood J."/>
            <person name="Jenkins J."/>
            <person name="Barry K."/>
            <person name="Lindquist E."/>
            <person name="Hellsten U."/>
            <person name="Deshpande S."/>
            <person name="Wang X."/>
            <person name="Wu X."/>
            <person name="Mitros T."/>
            <person name="Triplett J."/>
            <person name="Yang X."/>
            <person name="Ye C.Y."/>
            <person name="Mauro-Herrera M."/>
            <person name="Wang L."/>
            <person name="Li P."/>
            <person name="Sharma M."/>
            <person name="Sharma R."/>
            <person name="Ronald P.C."/>
            <person name="Panaud O."/>
            <person name="Kellogg E.A."/>
            <person name="Brutnell T.P."/>
            <person name="Doust A.N."/>
            <person name="Tuskan G.A."/>
            <person name="Rokhsar D."/>
            <person name="Devos K.M."/>
        </authorList>
    </citation>
    <scope>NUCLEOTIDE SEQUENCE [LARGE SCALE GENOMIC DNA]</scope>
    <source>
        <strain evidence="3">Yugu1</strain>
    </source>
</reference>